<sequence>MGVPALFRKYPRIVEQVVEDESIRIQVEGGKQPGHGEITSDMSQKNPKRTKDSSDNLYLDMNGIVHSCTHPKGKKPPKTEQEMMVEVFSYTNQVASMVRPRKLLIIAISTSIRSLPSDPTVLSSHCVFSNCPDGVDTRAKINQQHSHWFRVA</sequence>
<proteinExistence type="predicted"/>
<accession>A0AAV0B5V6</accession>
<comment type="caution">
    <text evidence="3">The sequence shown here is derived from an EMBL/GenBank/DDBJ whole genome shotgun (WGS) entry which is preliminary data.</text>
</comment>
<evidence type="ECO:0000313" key="3">
    <source>
        <dbReference type="EMBL" id="CAH7678493.1"/>
    </source>
</evidence>
<dbReference type="AlphaFoldDB" id="A0AAV0B5V6"/>
<evidence type="ECO:0000313" key="4">
    <source>
        <dbReference type="Proteomes" id="UP001153365"/>
    </source>
</evidence>
<dbReference type="InterPro" id="IPR004859">
    <property type="entry name" value="Xrn1_N"/>
</dbReference>
<keyword evidence="3" id="KW-0378">Hydrolase</keyword>
<keyword evidence="3" id="KW-0269">Exonuclease</keyword>
<keyword evidence="4" id="KW-1185">Reference proteome</keyword>
<dbReference type="EMBL" id="CALTRL010003193">
    <property type="protein sequence ID" value="CAH7678493.1"/>
    <property type="molecule type" value="Genomic_DNA"/>
</dbReference>
<evidence type="ECO:0000259" key="2">
    <source>
        <dbReference type="Pfam" id="PF03159"/>
    </source>
</evidence>
<name>A0AAV0B5V6_PHAPC</name>
<organism evidence="3 4">
    <name type="scientific">Phakopsora pachyrhizi</name>
    <name type="common">Asian soybean rust disease fungus</name>
    <dbReference type="NCBI Taxonomy" id="170000"/>
    <lineage>
        <taxon>Eukaryota</taxon>
        <taxon>Fungi</taxon>
        <taxon>Dikarya</taxon>
        <taxon>Basidiomycota</taxon>
        <taxon>Pucciniomycotina</taxon>
        <taxon>Pucciniomycetes</taxon>
        <taxon>Pucciniales</taxon>
        <taxon>Phakopsoraceae</taxon>
        <taxon>Phakopsora</taxon>
    </lineage>
</organism>
<dbReference type="PANTHER" id="PTHR12341">
    <property type="entry name" value="5'-&gt;3' EXORIBONUCLEASE"/>
    <property type="match status" value="1"/>
</dbReference>
<dbReference type="GO" id="GO:0004534">
    <property type="term" value="F:5'-3' RNA exonuclease activity"/>
    <property type="evidence" value="ECO:0007669"/>
    <property type="project" value="TreeGrafter"/>
</dbReference>
<dbReference type="GO" id="GO:0000956">
    <property type="term" value="P:nuclear-transcribed mRNA catabolic process"/>
    <property type="evidence" value="ECO:0007669"/>
    <property type="project" value="TreeGrafter"/>
</dbReference>
<feature type="region of interest" description="Disordered" evidence="1">
    <location>
        <begin position="29"/>
        <end position="54"/>
    </location>
</feature>
<dbReference type="GO" id="GO:0003723">
    <property type="term" value="F:RNA binding"/>
    <property type="evidence" value="ECO:0007669"/>
    <property type="project" value="TreeGrafter"/>
</dbReference>
<dbReference type="GO" id="GO:0005634">
    <property type="term" value="C:nucleus"/>
    <property type="evidence" value="ECO:0007669"/>
    <property type="project" value="TreeGrafter"/>
</dbReference>
<dbReference type="Pfam" id="PF03159">
    <property type="entry name" value="XRN_N"/>
    <property type="match status" value="1"/>
</dbReference>
<reference evidence="3" key="1">
    <citation type="submission" date="2022-06" db="EMBL/GenBank/DDBJ databases">
        <authorList>
            <consortium name="SYNGENTA / RWTH Aachen University"/>
        </authorList>
    </citation>
    <scope>NUCLEOTIDE SEQUENCE</scope>
</reference>
<evidence type="ECO:0000256" key="1">
    <source>
        <dbReference type="SAM" id="MobiDB-lite"/>
    </source>
</evidence>
<dbReference type="InterPro" id="IPR027073">
    <property type="entry name" value="5_3_exoribonuclease"/>
</dbReference>
<dbReference type="Proteomes" id="UP001153365">
    <property type="component" value="Unassembled WGS sequence"/>
</dbReference>
<dbReference type="PANTHER" id="PTHR12341:SF41">
    <property type="entry name" value="5'-3' EXORIBONUCLEASE 2"/>
    <property type="match status" value="1"/>
</dbReference>
<keyword evidence="3" id="KW-0540">Nuclease</keyword>
<protein>
    <submittedName>
        <fullName evidence="3">XRN 5'-3' exonuclease N-terminus-domain-containing protein</fullName>
    </submittedName>
</protein>
<dbReference type="Gene3D" id="3.40.50.12390">
    <property type="match status" value="1"/>
</dbReference>
<feature type="domain" description="Xrn1 N-terminal" evidence="2">
    <location>
        <begin position="1"/>
        <end position="108"/>
    </location>
</feature>
<gene>
    <name evidence="3" type="ORF">PPACK8108_LOCUS13020</name>
</gene>